<comment type="catalytic activity">
    <reaction evidence="12">
        <text>D-ribose + ATP = D-ribose 5-phosphate + ADP + H(+)</text>
        <dbReference type="Rhea" id="RHEA:13697"/>
        <dbReference type="ChEBI" id="CHEBI:15378"/>
        <dbReference type="ChEBI" id="CHEBI:30616"/>
        <dbReference type="ChEBI" id="CHEBI:47013"/>
        <dbReference type="ChEBI" id="CHEBI:78346"/>
        <dbReference type="ChEBI" id="CHEBI:456216"/>
        <dbReference type="EC" id="2.7.1.15"/>
    </reaction>
</comment>
<keyword evidence="6 12" id="KW-0547">Nucleotide-binding</keyword>
<organism evidence="14 15">
    <name type="scientific">Paenibacillus flagellatus</name>
    <dbReference type="NCBI Taxonomy" id="2211139"/>
    <lineage>
        <taxon>Bacteria</taxon>
        <taxon>Bacillati</taxon>
        <taxon>Bacillota</taxon>
        <taxon>Bacilli</taxon>
        <taxon>Bacillales</taxon>
        <taxon>Paenibacillaceae</taxon>
        <taxon>Paenibacillus</taxon>
    </lineage>
</organism>
<comment type="caution">
    <text evidence="14">The sequence shown here is derived from an EMBL/GenBank/DDBJ whole genome shotgun (WGS) entry which is preliminary data.</text>
</comment>
<dbReference type="EC" id="2.7.1.15" evidence="2 12"/>
<accession>A0A2V5KZS9</accession>
<evidence type="ECO:0000256" key="3">
    <source>
        <dbReference type="ARBA" id="ARBA00016943"/>
    </source>
</evidence>
<dbReference type="CDD" id="cd01174">
    <property type="entry name" value="ribokinase"/>
    <property type="match status" value="1"/>
</dbReference>
<dbReference type="RefSeq" id="WP_110839528.1">
    <property type="nucleotide sequence ID" value="NZ_QJVJ01000003.1"/>
</dbReference>
<keyword evidence="15" id="KW-1185">Reference proteome</keyword>
<comment type="similarity">
    <text evidence="1">Belongs to the carbohydrate kinase pfkB family.</text>
</comment>
<dbReference type="PROSITE" id="PS00584">
    <property type="entry name" value="PFKB_KINASES_2"/>
    <property type="match status" value="1"/>
</dbReference>
<dbReference type="UniPathway" id="UPA00916">
    <property type="reaction ID" value="UER00889"/>
</dbReference>
<evidence type="ECO:0000256" key="4">
    <source>
        <dbReference type="ARBA" id="ARBA00022679"/>
    </source>
</evidence>
<comment type="subcellular location">
    <subcellularLocation>
        <location evidence="12">Cytoplasm</location>
    </subcellularLocation>
</comment>
<evidence type="ECO:0000313" key="14">
    <source>
        <dbReference type="EMBL" id="PYI55726.1"/>
    </source>
</evidence>
<sequence length="305" mass="31326">MKPKVAVIGSLNMDIVVKVNKLPGEGETLLGSGMSEIPGGKGANQAVAVAKLGTPVAMIGKVGPDAFGAALGDSLRQAGVDAGPVDTGTRPTGIAVITVDAAGRNHIVVVPGANAELTPDDIDRRLDVIEQCDVVVLQLEVPIATVEYALRLAKRLGKTTVLNPAPVAPLSDDTLRYVDFLIPNEHELQTMAGVERIDEASLSETTKELLGKGAGAVIVTLGENGCYYADRNGSRTYPAHRVRAVDTTAAGDSFIGGFVAGYIASGDAGEAIRLAQRTAAVTVTRAGAQSSLPTMVEVAAFAASS</sequence>
<comment type="caution">
    <text evidence="12">Lacks conserved residue(s) required for the propagation of feature annotation.</text>
</comment>
<dbReference type="InterPro" id="IPR011877">
    <property type="entry name" value="Ribokinase"/>
</dbReference>
<gene>
    <name evidence="12 14" type="primary">rbsK</name>
    <name evidence="14" type="ORF">DLM86_08360</name>
</gene>
<dbReference type="OrthoDB" id="9775849at2"/>
<evidence type="ECO:0000256" key="6">
    <source>
        <dbReference type="ARBA" id="ARBA00022741"/>
    </source>
</evidence>
<evidence type="ECO:0000256" key="8">
    <source>
        <dbReference type="ARBA" id="ARBA00022840"/>
    </source>
</evidence>
<evidence type="ECO:0000256" key="12">
    <source>
        <dbReference type="HAMAP-Rule" id="MF_01987"/>
    </source>
</evidence>
<evidence type="ECO:0000256" key="10">
    <source>
        <dbReference type="ARBA" id="ARBA00022958"/>
    </source>
</evidence>
<feature type="binding site" evidence="12">
    <location>
        <position position="184"/>
    </location>
    <ligand>
        <name>ATP</name>
        <dbReference type="ChEBI" id="CHEBI:30616"/>
    </ligand>
</feature>
<reference evidence="14 15" key="1">
    <citation type="submission" date="2018-05" db="EMBL/GenBank/DDBJ databases">
        <title>Paenibacillus flagellatus sp. nov., isolated from selenium mineral soil.</title>
        <authorList>
            <person name="Dai X."/>
        </authorList>
    </citation>
    <scope>NUCLEOTIDE SEQUENCE [LARGE SCALE GENOMIC DNA]</scope>
    <source>
        <strain evidence="14 15">DXL2</strain>
    </source>
</reference>
<feature type="binding site" evidence="12">
    <location>
        <begin position="12"/>
        <end position="14"/>
    </location>
    <ligand>
        <name>substrate</name>
    </ligand>
</feature>
<dbReference type="AlphaFoldDB" id="A0A2V5KZS9"/>
<evidence type="ECO:0000256" key="9">
    <source>
        <dbReference type="ARBA" id="ARBA00022842"/>
    </source>
</evidence>
<feature type="binding site" evidence="12">
    <location>
        <position position="285"/>
    </location>
    <ligand>
        <name>K(+)</name>
        <dbReference type="ChEBI" id="CHEBI:29103"/>
    </ligand>
</feature>
<dbReference type="GO" id="GO:0046872">
    <property type="term" value="F:metal ion binding"/>
    <property type="evidence" value="ECO:0007669"/>
    <property type="project" value="UniProtKB-KW"/>
</dbReference>
<evidence type="ECO:0000256" key="7">
    <source>
        <dbReference type="ARBA" id="ARBA00022777"/>
    </source>
</evidence>
<dbReference type="GO" id="GO:0005829">
    <property type="term" value="C:cytosol"/>
    <property type="evidence" value="ECO:0007669"/>
    <property type="project" value="TreeGrafter"/>
</dbReference>
<proteinExistence type="inferred from homology"/>
<evidence type="ECO:0000313" key="15">
    <source>
        <dbReference type="Proteomes" id="UP000247476"/>
    </source>
</evidence>
<dbReference type="InterPro" id="IPR011611">
    <property type="entry name" value="PfkB_dom"/>
</dbReference>
<keyword evidence="8 12" id="KW-0067">ATP-binding</keyword>
<keyword evidence="5 12" id="KW-0479">Metal-binding</keyword>
<feature type="binding site" evidence="12">
    <location>
        <begin position="220"/>
        <end position="225"/>
    </location>
    <ligand>
        <name>ATP</name>
        <dbReference type="ChEBI" id="CHEBI:30616"/>
    </ligand>
</feature>
<dbReference type="PROSITE" id="PS00583">
    <property type="entry name" value="PFKB_KINASES_1"/>
    <property type="match status" value="1"/>
</dbReference>
<feature type="binding site" evidence="12">
    <location>
        <begin position="40"/>
        <end position="44"/>
    </location>
    <ligand>
        <name>substrate</name>
    </ligand>
</feature>
<comment type="subunit">
    <text evidence="12">Homodimer.</text>
</comment>
<evidence type="ECO:0000256" key="2">
    <source>
        <dbReference type="ARBA" id="ARBA00012035"/>
    </source>
</evidence>
<keyword evidence="4 12" id="KW-0808">Transferase</keyword>
<comment type="similarity">
    <text evidence="12">Belongs to the carbohydrate kinase PfkB family. Ribokinase subfamily.</text>
</comment>
<feature type="active site" description="Proton acceptor" evidence="12">
    <location>
        <position position="252"/>
    </location>
</feature>
<dbReference type="PANTHER" id="PTHR10584:SF166">
    <property type="entry name" value="RIBOKINASE"/>
    <property type="match status" value="1"/>
</dbReference>
<comment type="function">
    <text evidence="12">Catalyzes the phosphorylation of ribose at O-5 in a reaction requiring ATP and magnesium. The resulting D-ribose-5-phosphate can then be used either for sythesis of nucleotides, histidine, and tryptophan, or as a component of the pentose phosphate pathway.</text>
</comment>
<dbReference type="EMBL" id="QJVJ01000003">
    <property type="protein sequence ID" value="PYI55726.1"/>
    <property type="molecule type" value="Genomic_DNA"/>
</dbReference>
<feature type="binding site" evidence="12">
    <location>
        <position position="246"/>
    </location>
    <ligand>
        <name>K(+)</name>
        <dbReference type="ChEBI" id="CHEBI:29103"/>
    </ligand>
</feature>
<feature type="binding site" evidence="12">
    <location>
        <position position="291"/>
    </location>
    <ligand>
        <name>K(+)</name>
        <dbReference type="ChEBI" id="CHEBI:29103"/>
    </ligand>
</feature>
<keyword evidence="12" id="KW-0963">Cytoplasm</keyword>
<comment type="cofactor">
    <cofactor evidence="12">
        <name>Mg(2+)</name>
        <dbReference type="ChEBI" id="CHEBI:18420"/>
    </cofactor>
    <text evidence="12">Requires a divalent cation, most likely magnesium in vivo, as an electrophilic catalyst to aid phosphoryl group transfer. It is the chelate of the metal and the nucleotide that is the actual substrate.</text>
</comment>
<dbReference type="Gene3D" id="3.40.1190.20">
    <property type="match status" value="1"/>
</dbReference>
<comment type="activity regulation">
    <text evidence="12">Activated by a monovalent cation that binds near, but not in, the active site. The most likely occupant of the site in vivo is potassium. Ion binding induces a conformational change that may alter substrate affinity.</text>
</comment>
<keyword evidence="9 12" id="KW-0460">Magnesium</keyword>
<dbReference type="Pfam" id="PF00294">
    <property type="entry name" value="PfkB"/>
    <property type="match status" value="1"/>
</dbReference>
<feature type="binding site" evidence="12">
    <location>
        <position position="140"/>
    </location>
    <ligand>
        <name>substrate</name>
    </ligand>
</feature>
<dbReference type="GO" id="GO:0019303">
    <property type="term" value="P:D-ribose catabolic process"/>
    <property type="evidence" value="ECO:0007669"/>
    <property type="project" value="UniProtKB-UniRule"/>
</dbReference>
<feature type="binding site" evidence="12">
    <location>
        <position position="252"/>
    </location>
    <ligand>
        <name>substrate</name>
    </ligand>
</feature>
<feature type="binding site" evidence="12">
    <location>
        <position position="287"/>
    </location>
    <ligand>
        <name>K(+)</name>
        <dbReference type="ChEBI" id="CHEBI:29103"/>
    </ligand>
</feature>
<dbReference type="PRINTS" id="PR00990">
    <property type="entry name" value="RIBOKINASE"/>
</dbReference>
<dbReference type="Proteomes" id="UP000247476">
    <property type="component" value="Unassembled WGS sequence"/>
</dbReference>
<comment type="pathway">
    <text evidence="12">Carbohydrate metabolism; D-ribose degradation; D-ribose 5-phosphate from beta-D-ribopyranose: step 2/2.</text>
</comment>
<feature type="binding site" evidence="12">
    <location>
        <begin position="251"/>
        <end position="252"/>
    </location>
    <ligand>
        <name>ATP</name>
        <dbReference type="ChEBI" id="CHEBI:30616"/>
    </ligand>
</feature>
<feature type="binding site" evidence="12">
    <location>
        <position position="282"/>
    </location>
    <ligand>
        <name>K(+)</name>
        <dbReference type="ChEBI" id="CHEBI:29103"/>
    </ligand>
</feature>
<dbReference type="GO" id="GO:0004747">
    <property type="term" value="F:ribokinase activity"/>
    <property type="evidence" value="ECO:0007669"/>
    <property type="project" value="UniProtKB-UniRule"/>
</dbReference>
<keyword evidence="7 12" id="KW-0418">Kinase</keyword>
<dbReference type="InterPro" id="IPR002139">
    <property type="entry name" value="Ribo/fructo_kinase"/>
</dbReference>
<dbReference type="NCBIfam" id="TIGR02152">
    <property type="entry name" value="D_ribokin_bact"/>
    <property type="match status" value="1"/>
</dbReference>
<protein>
    <recommendedName>
        <fullName evidence="3 12">Ribokinase</fullName>
        <shortName evidence="12">RK</shortName>
        <ecNumber evidence="2 12">2.7.1.15</ecNumber>
    </recommendedName>
</protein>
<dbReference type="InterPro" id="IPR029056">
    <property type="entry name" value="Ribokinase-like"/>
</dbReference>
<dbReference type="HAMAP" id="MF_01987">
    <property type="entry name" value="Ribokinase"/>
    <property type="match status" value="1"/>
</dbReference>
<feature type="binding site" evidence="12">
    <location>
        <position position="248"/>
    </location>
    <ligand>
        <name>K(+)</name>
        <dbReference type="ChEBI" id="CHEBI:29103"/>
    </ligand>
</feature>
<dbReference type="GO" id="GO:0005524">
    <property type="term" value="F:ATP binding"/>
    <property type="evidence" value="ECO:0007669"/>
    <property type="project" value="UniProtKB-UniRule"/>
</dbReference>
<evidence type="ECO:0000256" key="5">
    <source>
        <dbReference type="ARBA" id="ARBA00022723"/>
    </source>
</evidence>
<dbReference type="PANTHER" id="PTHR10584">
    <property type="entry name" value="SUGAR KINASE"/>
    <property type="match status" value="1"/>
</dbReference>
<evidence type="ECO:0000256" key="11">
    <source>
        <dbReference type="ARBA" id="ARBA00023277"/>
    </source>
</evidence>
<dbReference type="SUPFAM" id="SSF53613">
    <property type="entry name" value="Ribokinase-like"/>
    <property type="match status" value="1"/>
</dbReference>
<keyword evidence="11 12" id="KW-0119">Carbohydrate metabolism</keyword>
<name>A0A2V5KZS9_9BACL</name>
<keyword evidence="10 12" id="KW-0630">Potassium</keyword>
<feature type="domain" description="Carbohydrate kinase PfkB" evidence="13">
    <location>
        <begin position="3"/>
        <end position="294"/>
    </location>
</feature>
<dbReference type="InterPro" id="IPR002173">
    <property type="entry name" value="Carboh/pur_kinase_PfkB_CS"/>
</dbReference>
<evidence type="ECO:0000256" key="1">
    <source>
        <dbReference type="ARBA" id="ARBA00005380"/>
    </source>
</evidence>
<evidence type="ECO:0000259" key="13">
    <source>
        <dbReference type="Pfam" id="PF00294"/>
    </source>
</evidence>